<dbReference type="OrthoDB" id="2683368at2759"/>
<name>A0A084B6T1_STACB</name>
<gene>
    <name evidence="3" type="ORF">S7711_01381</name>
</gene>
<feature type="compositionally biased region" description="Low complexity" evidence="1">
    <location>
        <begin position="344"/>
        <end position="353"/>
    </location>
</feature>
<feature type="region of interest" description="Disordered" evidence="1">
    <location>
        <begin position="201"/>
        <end position="381"/>
    </location>
</feature>
<feature type="compositionally biased region" description="Gly residues" evidence="1">
    <location>
        <begin position="201"/>
        <end position="215"/>
    </location>
</feature>
<feature type="domain" description="Mso1 N-terminal" evidence="2">
    <location>
        <begin position="136"/>
        <end position="175"/>
    </location>
</feature>
<feature type="compositionally biased region" description="Low complexity" evidence="1">
    <location>
        <begin position="361"/>
        <end position="372"/>
    </location>
</feature>
<evidence type="ECO:0000313" key="4">
    <source>
        <dbReference type="Proteomes" id="UP000028045"/>
    </source>
</evidence>
<reference evidence="3 4" key="1">
    <citation type="journal article" date="2014" name="BMC Genomics">
        <title>Comparative genome sequencing reveals chemotype-specific gene clusters in the toxigenic black mold Stachybotrys.</title>
        <authorList>
            <person name="Semeiks J."/>
            <person name="Borek D."/>
            <person name="Otwinowski Z."/>
            <person name="Grishin N.V."/>
        </authorList>
    </citation>
    <scope>NUCLEOTIDE SEQUENCE [LARGE SCALE GENOMIC DNA]</scope>
    <source>
        <strain evidence="4">CBS 109288 / IBT 7711</strain>
    </source>
</reference>
<keyword evidence="4" id="KW-1185">Reference proteome</keyword>
<evidence type="ECO:0000259" key="2">
    <source>
        <dbReference type="Pfam" id="PF14475"/>
    </source>
</evidence>
<accession>A0A084B6T1</accession>
<organism evidence="3 4">
    <name type="scientific">Stachybotrys chartarum (strain CBS 109288 / IBT 7711)</name>
    <name type="common">Toxic black mold</name>
    <name type="synonym">Stilbospora chartarum</name>
    <dbReference type="NCBI Taxonomy" id="1280523"/>
    <lineage>
        <taxon>Eukaryota</taxon>
        <taxon>Fungi</taxon>
        <taxon>Dikarya</taxon>
        <taxon>Ascomycota</taxon>
        <taxon>Pezizomycotina</taxon>
        <taxon>Sordariomycetes</taxon>
        <taxon>Hypocreomycetidae</taxon>
        <taxon>Hypocreales</taxon>
        <taxon>Stachybotryaceae</taxon>
        <taxon>Stachybotrys</taxon>
    </lineage>
</organism>
<feature type="compositionally biased region" description="Low complexity" evidence="1">
    <location>
        <begin position="265"/>
        <end position="290"/>
    </location>
</feature>
<dbReference type="InterPro" id="IPR028095">
    <property type="entry name" value="Mso1_N_dom"/>
</dbReference>
<sequence length="381" mass="39600">MSSPEKVVTTGLVLAVIPPVPQFRNDPTSSTYQPKLRPFCNHTVNDTPTATPHHRSPFDTAQKPNRYPTPQGKPPHIRERALPPPLFTADAPVSEHQHTPRTAQATHPPGGKKKNKPAMSAWYSNILTKTSSQISSLRSTLLASEADGDTDDDTHVCRVLRNYYADKGRQFPAWLPPDPKAPAPQPAQVVYAQPQVGARYGGPGMGPGGGGGAAGGLSSLWDSGPAGGGAPAPQSLRAGRTPVGGRTADVQPRPLPSQRPGSHQSGGSTASFGAGAAATAAGQAGGSSAQERLRQRFWGGSNNTSPAPQSAQGPYQPPAAPQGGGNYEDRFAPGGAYDTGRGGQQQQQQYDQYAGGGGSQGRQPAPGGRRQGLPSGPRGYR</sequence>
<evidence type="ECO:0000256" key="1">
    <source>
        <dbReference type="SAM" id="MobiDB-lite"/>
    </source>
</evidence>
<evidence type="ECO:0000313" key="3">
    <source>
        <dbReference type="EMBL" id="KEY73260.1"/>
    </source>
</evidence>
<dbReference type="Pfam" id="PF14475">
    <property type="entry name" value="Mso1_Sec1_bdg"/>
    <property type="match status" value="1"/>
</dbReference>
<dbReference type="HOGENOM" id="CLU_061436_1_0_1"/>
<dbReference type="EMBL" id="KL647853">
    <property type="protein sequence ID" value="KEY73260.1"/>
    <property type="molecule type" value="Genomic_DNA"/>
</dbReference>
<dbReference type="AlphaFoldDB" id="A0A084B6T1"/>
<dbReference type="Proteomes" id="UP000028045">
    <property type="component" value="Unassembled WGS sequence"/>
</dbReference>
<proteinExistence type="predicted"/>
<feature type="region of interest" description="Disordered" evidence="1">
    <location>
        <begin position="20"/>
        <end position="118"/>
    </location>
</feature>
<protein>
    <recommendedName>
        <fullName evidence="2">Mso1 N-terminal domain-containing protein</fullName>
    </recommendedName>
</protein>